<dbReference type="RefSeq" id="WP_121912270.1">
    <property type="nucleotide sequence ID" value="NZ_CP069516.1"/>
</dbReference>
<evidence type="ECO:0000313" key="4">
    <source>
        <dbReference type="Proteomes" id="UP001518680"/>
    </source>
</evidence>
<name>A0A3M0GMB7_9CORY</name>
<evidence type="ECO:0000313" key="1">
    <source>
        <dbReference type="EMBL" id="MBM0244507.1"/>
    </source>
</evidence>
<evidence type="ECO:0000313" key="3">
    <source>
        <dbReference type="Proteomes" id="UP000270649"/>
    </source>
</evidence>
<comment type="caution">
    <text evidence="2">The sequence shown here is derived from an EMBL/GenBank/DDBJ whole genome shotgun (WGS) entry which is preliminary data.</text>
</comment>
<keyword evidence="4" id="KW-1185">Reference proteome</keyword>
<organism evidence="2 3">
    <name type="scientific">Corynebacterium macginleyi</name>
    <dbReference type="NCBI Taxonomy" id="38290"/>
    <lineage>
        <taxon>Bacteria</taxon>
        <taxon>Bacillati</taxon>
        <taxon>Actinomycetota</taxon>
        <taxon>Actinomycetes</taxon>
        <taxon>Mycobacteriales</taxon>
        <taxon>Corynebacteriaceae</taxon>
        <taxon>Corynebacterium</taxon>
    </lineage>
</organism>
<dbReference type="GeneID" id="92746896"/>
<reference evidence="2 3" key="1">
    <citation type="submission" date="2018-10" db="EMBL/GenBank/DDBJ databases">
        <title>Corynebacterium macginleyi genome sequencing and assembly of the type strain and two clinical samples.</title>
        <authorList>
            <person name="Bernier A.-M."/>
            <person name="Bernard K."/>
        </authorList>
    </citation>
    <scope>NUCLEOTIDE SEQUENCE [LARGE SCALE GENOMIC DNA]</scope>
    <source>
        <strain evidence="2 3">NML 120205</strain>
    </source>
</reference>
<reference evidence="1 4" key="2">
    <citation type="submission" date="2021-01" db="EMBL/GenBank/DDBJ databases">
        <title>Complete genome sequences of Corynebacterium macginleyi strains isolated from infectious keratitis.</title>
        <authorList>
            <person name="Sagerfors S."/>
            <person name="Poehlein A."/>
            <person name="Soderquist B."/>
            <person name="Bruggemann H."/>
        </authorList>
    </citation>
    <scope>NUCLEOTIDE SEQUENCE [LARGE SCALE GENOMIC DNA]</scope>
    <source>
        <strain evidence="1 4">12T220</strain>
    </source>
</reference>
<dbReference type="Proteomes" id="UP000270649">
    <property type="component" value="Unassembled WGS sequence"/>
</dbReference>
<dbReference type="OrthoDB" id="2022927at1760"/>
<sequence>MGKHSDNAAEAVLDPGRLASIVEAVSGVVEMEAGIESWRRTIDDRFFHRNNDKRAQPGLIIDKEQHFVTVEVALESTARIVKVVDDIQKAVKEALQDALPADASDYTVLVRVQSIH</sequence>
<dbReference type="AlphaFoldDB" id="A0A3M0GMB7"/>
<proteinExistence type="predicted"/>
<dbReference type="EMBL" id="REGC01000005">
    <property type="protein sequence ID" value="RMB60746.1"/>
    <property type="molecule type" value="Genomic_DNA"/>
</dbReference>
<dbReference type="Proteomes" id="UP001518680">
    <property type="component" value="Unassembled WGS sequence"/>
</dbReference>
<protein>
    <submittedName>
        <fullName evidence="2">Asp23/Gls24 family envelope stress response protein</fullName>
    </submittedName>
</protein>
<evidence type="ECO:0000313" key="2">
    <source>
        <dbReference type="EMBL" id="RMB60746.1"/>
    </source>
</evidence>
<accession>A0A3M0GMB7</accession>
<gene>
    <name evidence="2" type="ORF">D9543_05340</name>
    <name evidence="1" type="ORF">GWO63_009720</name>
</gene>
<dbReference type="EMBL" id="JAACBX020000002">
    <property type="protein sequence ID" value="MBM0244507.1"/>
    <property type="molecule type" value="Genomic_DNA"/>
</dbReference>